<dbReference type="GO" id="GO:0002523">
    <property type="term" value="P:leukocyte migration involved in inflammatory response"/>
    <property type="evidence" value="ECO:0007669"/>
    <property type="project" value="Ensembl"/>
</dbReference>
<keyword evidence="7" id="KW-1185">Reference proteome</keyword>
<dbReference type="PANTHER" id="PTHR11639">
    <property type="entry name" value="S100 CALCIUM-BINDING PROTEIN"/>
    <property type="match status" value="1"/>
</dbReference>
<evidence type="ECO:0000259" key="5">
    <source>
        <dbReference type="PROSITE" id="PS50222"/>
    </source>
</evidence>
<dbReference type="InterPro" id="IPR001751">
    <property type="entry name" value="S100/CaBP7/8-like_CS"/>
</dbReference>
<comment type="similarity">
    <text evidence="1 4">Belongs to the S-100 family.</text>
</comment>
<evidence type="ECO:0000256" key="2">
    <source>
        <dbReference type="ARBA" id="ARBA00022723"/>
    </source>
</evidence>
<dbReference type="GeneID" id="101997215"/>
<dbReference type="GO" id="GO:0032496">
    <property type="term" value="P:response to lipopolysaccharide"/>
    <property type="evidence" value="ECO:0007669"/>
    <property type="project" value="TreeGrafter"/>
</dbReference>
<evidence type="ECO:0000313" key="9">
    <source>
        <dbReference type="RefSeq" id="XP_026645132.1"/>
    </source>
</evidence>
<evidence type="ECO:0000256" key="4">
    <source>
        <dbReference type="RuleBase" id="RU361184"/>
    </source>
</evidence>
<dbReference type="GO" id="GO:0014002">
    <property type="term" value="P:astrocyte development"/>
    <property type="evidence" value="ECO:0007669"/>
    <property type="project" value="Ensembl"/>
</dbReference>
<dbReference type="Gene3D" id="1.10.238.10">
    <property type="entry name" value="EF-hand"/>
    <property type="match status" value="1"/>
</dbReference>
<dbReference type="GO" id="GO:0045111">
    <property type="term" value="C:intermediate filament cytoskeleton"/>
    <property type="evidence" value="ECO:0007669"/>
    <property type="project" value="Ensembl"/>
</dbReference>
<dbReference type="PROSITE" id="PS00018">
    <property type="entry name" value="EF_HAND_1"/>
    <property type="match status" value="1"/>
</dbReference>
<dbReference type="GO" id="GO:0070488">
    <property type="term" value="P:neutrophil aggregation"/>
    <property type="evidence" value="ECO:0007669"/>
    <property type="project" value="Ensembl"/>
</dbReference>
<evidence type="ECO:0000256" key="1">
    <source>
        <dbReference type="ARBA" id="ARBA00007323"/>
    </source>
</evidence>
<dbReference type="PROSITE" id="PS50222">
    <property type="entry name" value="EF_HAND_2"/>
    <property type="match status" value="1"/>
</dbReference>
<dbReference type="InterPro" id="IPR013787">
    <property type="entry name" value="S100_Ca-bd_sub"/>
</dbReference>
<feature type="domain" description="EF-hand" evidence="5">
    <location>
        <begin position="46"/>
        <end position="81"/>
    </location>
</feature>
<organism evidence="6 8">
    <name type="scientific">Microtus ochrogaster</name>
    <name type="common">Prairie vole</name>
    <dbReference type="NCBI Taxonomy" id="79684"/>
    <lineage>
        <taxon>Eukaryota</taxon>
        <taxon>Metazoa</taxon>
        <taxon>Chordata</taxon>
        <taxon>Craniata</taxon>
        <taxon>Vertebrata</taxon>
        <taxon>Euteleostomi</taxon>
        <taxon>Mammalia</taxon>
        <taxon>Eutheria</taxon>
        <taxon>Euarchontoglires</taxon>
        <taxon>Glires</taxon>
        <taxon>Rodentia</taxon>
        <taxon>Myomorpha</taxon>
        <taxon>Muroidea</taxon>
        <taxon>Cricetidae</taxon>
        <taxon>Arvicolinae</taxon>
        <taxon>Microtus</taxon>
    </lineage>
</organism>
<dbReference type="GO" id="GO:0050729">
    <property type="term" value="P:positive regulation of inflammatory response"/>
    <property type="evidence" value="ECO:0007669"/>
    <property type="project" value="Ensembl"/>
</dbReference>
<evidence type="ECO:0000313" key="8">
    <source>
        <dbReference type="Proteomes" id="UP000710432"/>
    </source>
</evidence>
<evidence type="ECO:0000256" key="3">
    <source>
        <dbReference type="ARBA" id="ARBA00022837"/>
    </source>
</evidence>
<keyword evidence="2 4" id="KW-0479">Metal-binding</keyword>
<proteinExistence type="inferred from homology"/>
<evidence type="ECO:0000313" key="6">
    <source>
        <dbReference type="EMBL" id="KAH0520895.1"/>
    </source>
</evidence>
<dbReference type="GO" id="GO:0048306">
    <property type="term" value="F:calcium-dependent protein binding"/>
    <property type="evidence" value="ECO:0007669"/>
    <property type="project" value="TreeGrafter"/>
</dbReference>
<dbReference type="Proteomes" id="UP000710432">
    <property type="component" value="Unassembled WGS sequence"/>
</dbReference>
<dbReference type="EMBL" id="JAATJU010000348">
    <property type="protein sequence ID" value="KAH0520895.1"/>
    <property type="molecule type" value="Genomic_DNA"/>
</dbReference>
<dbReference type="GO" id="GO:0043542">
    <property type="term" value="P:endothelial cell migration"/>
    <property type="evidence" value="ECO:0007669"/>
    <property type="project" value="TreeGrafter"/>
</dbReference>
<dbReference type="SMART" id="SM01394">
    <property type="entry name" value="S_100"/>
    <property type="match status" value="1"/>
</dbReference>
<dbReference type="Proteomes" id="UP000694915">
    <property type="component" value="Unplaced"/>
</dbReference>
<dbReference type="GO" id="GO:0030593">
    <property type="term" value="P:neutrophil chemotaxis"/>
    <property type="evidence" value="ECO:0007669"/>
    <property type="project" value="Ensembl"/>
</dbReference>
<reference evidence="9" key="2">
    <citation type="submission" date="2025-05" db="UniProtKB">
        <authorList>
            <consortium name="RefSeq"/>
        </authorList>
    </citation>
    <scope>IDENTIFICATION</scope>
</reference>
<dbReference type="GO" id="GO:2001244">
    <property type="term" value="P:positive regulation of intrinsic apoptotic signaling pathway"/>
    <property type="evidence" value="ECO:0007669"/>
    <property type="project" value="Ensembl"/>
</dbReference>
<dbReference type="RefSeq" id="XP_026645132.1">
    <property type="nucleotide sequence ID" value="XM_026789331.1"/>
</dbReference>
<dbReference type="Pfam" id="PF01023">
    <property type="entry name" value="S_100"/>
    <property type="match status" value="1"/>
</dbReference>
<dbReference type="InterPro" id="IPR011992">
    <property type="entry name" value="EF-hand-dom_pair"/>
</dbReference>
<dbReference type="GO" id="GO:1990660">
    <property type="term" value="C:calprotectin complex"/>
    <property type="evidence" value="ECO:0007669"/>
    <property type="project" value="Ensembl"/>
</dbReference>
<name>A0A8J6H187_MICOH</name>
<dbReference type="PANTHER" id="PTHR11639:SF5">
    <property type="entry name" value="PROTEIN S100-A8"/>
    <property type="match status" value="1"/>
</dbReference>
<dbReference type="GO" id="GO:0005829">
    <property type="term" value="C:cytosol"/>
    <property type="evidence" value="ECO:0007669"/>
    <property type="project" value="Ensembl"/>
</dbReference>
<dbReference type="GO" id="GO:0006914">
    <property type="term" value="P:autophagy"/>
    <property type="evidence" value="ECO:0007669"/>
    <property type="project" value="Ensembl"/>
</dbReference>
<gene>
    <name evidence="9" type="primary">LOC101997215</name>
    <name evidence="6" type="ORF">LTLLF_204250</name>
</gene>
<evidence type="ECO:0000313" key="7">
    <source>
        <dbReference type="Proteomes" id="UP000694915"/>
    </source>
</evidence>
<dbReference type="InterPro" id="IPR018247">
    <property type="entry name" value="EF_Hand_1_Ca_BS"/>
</dbReference>
<dbReference type="GO" id="GO:1990661">
    <property type="term" value="C:S100A8 complex"/>
    <property type="evidence" value="ECO:0007669"/>
    <property type="project" value="Ensembl"/>
</dbReference>
<dbReference type="InterPro" id="IPR002048">
    <property type="entry name" value="EF_hand_dom"/>
</dbReference>
<dbReference type="GO" id="GO:0002790">
    <property type="term" value="P:peptide secretion"/>
    <property type="evidence" value="ECO:0007669"/>
    <property type="project" value="Ensembl"/>
</dbReference>
<reference evidence="6" key="1">
    <citation type="submission" date="2020-03" db="EMBL/GenBank/DDBJ databases">
        <title>Studies in the Genomics of Life Span.</title>
        <authorList>
            <person name="Glass D."/>
        </authorList>
    </citation>
    <scope>NUCLEOTIDE SEQUENCE</scope>
    <source>
        <strain evidence="6">LTLLF</strain>
        <tissue evidence="6">Muscle</tissue>
    </source>
</reference>
<dbReference type="AlphaFoldDB" id="A0A8J6H187"/>
<dbReference type="PROSITE" id="PS00303">
    <property type="entry name" value="S100_CABP"/>
    <property type="match status" value="1"/>
</dbReference>
<dbReference type="SUPFAM" id="SSF47473">
    <property type="entry name" value="EF-hand"/>
    <property type="match status" value="1"/>
</dbReference>
<sequence length="89" mass="10481">MLSEMEKSLENMVEVYHRYSLLKGNNHALYKDDFKKLVTTECPHYMKKKNVETMFKELDINQDKAINFEEYLVLVVKMGVAAHADSHKE</sequence>
<dbReference type="GO" id="GO:0002793">
    <property type="term" value="P:positive regulation of peptide secretion"/>
    <property type="evidence" value="ECO:0007669"/>
    <property type="project" value="Ensembl"/>
</dbReference>
<protein>
    <recommendedName>
        <fullName evidence="4">Protein S100</fullName>
    </recommendedName>
    <alternativeName>
        <fullName evidence="4">S100 calcium-binding protein</fullName>
    </alternativeName>
</protein>
<accession>A0A8J6H187</accession>
<dbReference type="GO" id="GO:0070062">
    <property type="term" value="C:extracellular exosome"/>
    <property type="evidence" value="ECO:0007669"/>
    <property type="project" value="TreeGrafter"/>
</dbReference>
<keyword evidence="3 4" id="KW-0106">Calcium</keyword>
<dbReference type="GO" id="GO:0005509">
    <property type="term" value="F:calcium ion binding"/>
    <property type="evidence" value="ECO:0007669"/>
    <property type="project" value="InterPro"/>
</dbReference>